<keyword evidence="3" id="KW-1185">Reference proteome</keyword>
<protein>
    <submittedName>
        <fullName evidence="2">PQQ-dependent sugar dehydrogenase</fullName>
    </submittedName>
</protein>
<name>A0ABN2PU20_9ACTN</name>
<evidence type="ECO:0000313" key="3">
    <source>
        <dbReference type="Proteomes" id="UP001501612"/>
    </source>
</evidence>
<evidence type="ECO:0000259" key="1">
    <source>
        <dbReference type="Pfam" id="PF07995"/>
    </source>
</evidence>
<dbReference type="InterPro" id="IPR011042">
    <property type="entry name" value="6-blade_b-propeller_TolB-like"/>
</dbReference>
<dbReference type="Gene3D" id="2.120.10.30">
    <property type="entry name" value="TolB, C-terminal domain"/>
    <property type="match status" value="1"/>
</dbReference>
<evidence type="ECO:0000313" key="2">
    <source>
        <dbReference type="EMBL" id="GAA1929358.1"/>
    </source>
</evidence>
<dbReference type="PANTHER" id="PTHR19328">
    <property type="entry name" value="HEDGEHOG-INTERACTING PROTEIN"/>
    <property type="match status" value="1"/>
</dbReference>
<gene>
    <name evidence="2" type="ORF">GCM10009737_34060</name>
</gene>
<dbReference type="PANTHER" id="PTHR19328:SF13">
    <property type="entry name" value="HIPL1 PROTEIN"/>
    <property type="match status" value="1"/>
</dbReference>
<dbReference type="InterPro" id="IPR012938">
    <property type="entry name" value="Glc/Sorbosone_DH"/>
</dbReference>
<accession>A0ABN2PU20</accession>
<sequence>MLSGVGDPSYLAGMRRLPRLSVLVPSLLGLALAVPTAGAVGPVAADEPGAAPSSAGSAAEAVPGLRVTRPARGLRQPWDVQPIDRGRLLVTERETKRLLVVTDGRARAVRWGADVWAAGETGLMSLEVDPGFASNRRFYTCAGGFPADGGRDVRVTAWKLNGQGTRATRATSLLTGLPASGGRHGGCRLLIAANGALLVGTGDAADERNPQSLTSLGGKTLRMNRFSGRPWPANPFADAANRNQRYVLTYGHRNVQGLAQRNDGSLWSVEHGPSRDDEVNKLVGGANYGWNPGPGYDENRPMTDFSLPGPQLGARWKSGDPTVATSGAAWVRGARWGSLNGTLAVAALKDSSVRFLRFDADGRLQSVRRPAALTRFGRLRSVTNAPNGDLLITTANGTGDSVLRVRPRG</sequence>
<dbReference type="EMBL" id="BAAAMY010000012">
    <property type="protein sequence ID" value="GAA1929358.1"/>
    <property type="molecule type" value="Genomic_DNA"/>
</dbReference>
<proteinExistence type="predicted"/>
<reference evidence="2 3" key="1">
    <citation type="journal article" date="2019" name="Int. J. Syst. Evol. Microbiol.">
        <title>The Global Catalogue of Microorganisms (GCM) 10K type strain sequencing project: providing services to taxonomists for standard genome sequencing and annotation.</title>
        <authorList>
            <consortium name="The Broad Institute Genomics Platform"/>
            <consortium name="The Broad Institute Genome Sequencing Center for Infectious Disease"/>
            <person name="Wu L."/>
            <person name="Ma J."/>
        </authorList>
    </citation>
    <scope>NUCLEOTIDE SEQUENCE [LARGE SCALE GENOMIC DNA]</scope>
    <source>
        <strain evidence="2 3">JCM 14046</strain>
    </source>
</reference>
<dbReference type="InterPro" id="IPR011041">
    <property type="entry name" value="Quinoprot_gluc/sorb_DH_b-prop"/>
</dbReference>
<dbReference type="Pfam" id="PF07995">
    <property type="entry name" value="GSDH"/>
    <property type="match status" value="1"/>
</dbReference>
<dbReference type="SUPFAM" id="SSF50952">
    <property type="entry name" value="Soluble quinoprotein glucose dehydrogenase"/>
    <property type="match status" value="1"/>
</dbReference>
<feature type="domain" description="Glucose/Sorbosone dehydrogenase" evidence="1">
    <location>
        <begin position="74"/>
        <end position="400"/>
    </location>
</feature>
<dbReference type="Proteomes" id="UP001501612">
    <property type="component" value="Unassembled WGS sequence"/>
</dbReference>
<organism evidence="2 3">
    <name type="scientific">Nocardioides lentus</name>
    <dbReference type="NCBI Taxonomy" id="338077"/>
    <lineage>
        <taxon>Bacteria</taxon>
        <taxon>Bacillati</taxon>
        <taxon>Actinomycetota</taxon>
        <taxon>Actinomycetes</taxon>
        <taxon>Propionibacteriales</taxon>
        <taxon>Nocardioidaceae</taxon>
        <taxon>Nocardioides</taxon>
    </lineage>
</organism>
<comment type="caution">
    <text evidence="2">The sequence shown here is derived from an EMBL/GenBank/DDBJ whole genome shotgun (WGS) entry which is preliminary data.</text>
</comment>